<feature type="domain" description="PiggyBac transposable element-derived protein" evidence="2">
    <location>
        <begin position="1"/>
        <end position="86"/>
    </location>
</feature>
<comment type="caution">
    <text evidence="3">The sequence shown here is derived from an EMBL/GenBank/DDBJ whole genome shotgun (WGS) entry which is preliminary data.</text>
</comment>
<dbReference type="Proteomes" id="UP000237271">
    <property type="component" value="Unassembled WGS sequence"/>
</dbReference>
<dbReference type="AlphaFoldDB" id="A0A2P4XA66"/>
<feature type="compositionally biased region" description="Acidic residues" evidence="1">
    <location>
        <begin position="314"/>
        <end position="325"/>
    </location>
</feature>
<dbReference type="PANTHER" id="PTHR46599">
    <property type="entry name" value="PIGGYBAC TRANSPOSABLE ELEMENT-DERIVED PROTEIN 4"/>
    <property type="match status" value="1"/>
</dbReference>
<accession>A0A2P4XA66</accession>
<evidence type="ECO:0000313" key="3">
    <source>
        <dbReference type="EMBL" id="POM62452.1"/>
    </source>
</evidence>
<reference evidence="3 4" key="1">
    <citation type="journal article" date="2017" name="Genome Biol. Evol.">
        <title>Phytophthora megakarya and P. palmivora, closely related causal agents of cacao black pod rot, underwent increases in genome sizes and gene numbers by different mechanisms.</title>
        <authorList>
            <person name="Ali S.S."/>
            <person name="Shao J."/>
            <person name="Lary D.J."/>
            <person name="Kronmiller B."/>
            <person name="Shen D."/>
            <person name="Strem M.D."/>
            <person name="Amoako-Attah I."/>
            <person name="Akrofi A.Y."/>
            <person name="Begoude B.A."/>
            <person name="Ten Hoopen G.M."/>
            <person name="Coulibaly K."/>
            <person name="Kebe B.I."/>
            <person name="Melnick R.L."/>
            <person name="Guiltinan M.J."/>
            <person name="Tyler B.M."/>
            <person name="Meinhardt L.W."/>
            <person name="Bailey B.A."/>
        </authorList>
    </citation>
    <scope>NUCLEOTIDE SEQUENCE [LARGE SCALE GENOMIC DNA]</scope>
    <source>
        <strain evidence="4">sbr112.9</strain>
    </source>
</reference>
<evidence type="ECO:0000259" key="2">
    <source>
        <dbReference type="Pfam" id="PF13843"/>
    </source>
</evidence>
<dbReference type="OrthoDB" id="5945075at2759"/>
<feature type="region of interest" description="Disordered" evidence="1">
    <location>
        <begin position="255"/>
        <end position="325"/>
    </location>
</feature>
<dbReference type="EMBL" id="NCKW01015568">
    <property type="protein sequence ID" value="POM62452.1"/>
    <property type="molecule type" value="Genomic_DNA"/>
</dbReference>
<dbReference type="PANTHER" id="PTHR46599:SF3">
    <property type="entry name" value="PIGGYBAC TRANSPOSABLE ELEMENT-DERIVED PROTEIN 4"/>
    <property type="match status" value="1"/>
</dbReference>
<dbReference type="InterPro" id="IPR029526">
    <property type="entry name" value="PGBD"/>
</dbReference>
<gene>
    <name evidence="3" type="ORF">PHPALM_28397</name>
</gene>
<sequence length="325" mass="37189">MANLHFTNNADVQAASDRVWKVRSVINTLQETFSRGYATPPVISFDEGIIPSRNRNNPTRQYLKTKPHKWGTKLFLTCCADTAYCMSETNSGKWRQTTTIPCPSMKYYKAIFMGLVDVAIVNAYIVFREGRKRMDLKPASYAEFMLELHAQLLQLKKEDFVELHPPLQKDHEPVECPGWQFVNGVRKRRQRQCKVCSILKRKVGERRATKYYCTACSKSETARLYLCNKAWKHYPGNSLTCFQIWHNKWENGSKRPNPRCGRDIQSRAAGTGGGKERKRHEDTEEKQREDKAQESRENQADDDELSGCGSGDASAEDGNDEYGGV</sequence>
<evidence type="ECO:0000256" key="1">
    <source>
        <dbReference type="SAM" id="MobiDB-lite"/>
    </source>
</evidence>
<dbReference type="Pfam" id="PF13843">
    <property type="entry name" value="DDE_Tnp_1_7"/>
    <property type="match status" value="1"/>
</dbReference>
<evidence type="ECO:0000313" key="4">
    <source>
        <dbReference type="Proteomes" id="UP000237271"/>
    </source>
</evidence>
<organism evidence="3 4">
    <name type="scientific">Phytophthora palmivora</name>
    <dbReference type="NCBI Taxonomy" id="4796"/>
    <lineage>
        <taxon>Eukaryota</taxon>
        <taxon>Sar</taxon>
        <taxon>Stramenopiles</taxon>
        <taxon>Oomycota</taxon>
        <taxon>Peronosporomycetes</taxon>
        <taxon>Peronosporales</taxon>
        <taxon>Peronosporaceae</taxon>
        <taxon>Phytophthora</taxon>
    </lineage>
</organism>
<feature type="compositionally biased region" description="Basic and acidic residues" evidence="1">
    <location>
        <begin position="279"/>
        <end position="299"/>
    </location>
</feature>
<proteinExistence type="predicted"/>
<protein>
    <recommendedName>
        <fullName evidence="2">PiggyBac transposable element-derived protein domain-containing protein</fullName>
    </recommendedName>
</protein>
<name>A0A2P4XA66_9STRA</name>
<keyword evidence="4" id="KW-1185">Reference proteome</keyword>